<dbReference type="EMBL" id="OFSM01000047">
    <property type="protein sequence ID" value="SOY32369.1"/>
    <property type="molecule type" value="Genomic_DNA"/>
</dbReference>
<evidence type="ECO:0000313" key="3">
    <source>
        <dbReference type="Proteomes" id="UP000236311"/>
    </source>
</evidence>
<sequence>MRIGTDMAAVRTAGGRATAAAVGRRFEETASSENITFGSSLLAMGDGRPEEERDSESGEESAAVDTTDAQKIYQAVAAGKPNPFGVAREGAKVPYGHLAKDGVIIYKGVCFVCDEETNSICLGDMTDKKKVLNIPLSGGGHLKVNRDSIGLLSKAVGMFSPEDLNLIMRAIAEDTKIQSVQKEIEDEEASIGNHLGNDAQAEDSGRDRASE</sequence>
<dbReference type="RefSeq" id="WP_103242322.1">
    <property type="nucleotide sequence ID" value="NZ_JANJZD010000040.1"/>
</dbReference>
<protein>
    <submittedName>
        <fullName evidence="2">Uncharacterized protein</fullName>
    </submittedName>
</protein>
<accession>A0A2K4ZPH3</accession>
<organism evidence="2 3">
    <name type="scientific">Acetatifactor muris</name>
    <dbReference type="NCBI Taxonomy" id="879566"/>
    <lineage>
        <taxon>Bacteria</taxon>
        <taxon>Bacillati</taxon>
        <taxon>Bacillota</taxon>
        <taxon>Clostridia</taxon>
        <taxon>Lachnospirales</taxon>
        <taxon>Lachnospiraceae</taxon>
        <taxon>Acetatifactor</taxon>
    </lineage>
</organism>
<keyword evidence="3" id="KW-1185">Reference proteome</keyword>
<feature type="region of interest" description="Disordered" evidence="1">
    <location>
        <begin position="182"/>
        <end position="211"/>
    </location>
</feature>
<name>A0A2K4ZPH3_9FIRM</name>
<evidence type="ECO:0000256" key="1">
    <source>
        <dbReference type="SAM" id="MobiDB-lite"/>
    </source>
</evidence>
<dbReference type="OrthoDB" id="2065570at2"/>
<gene>
    <name evidence="2" type="ORF">AMURIS_05127</name>
</gene>
<proteinExistence type="predicted"/>
<feature type="region of interest" description="Disordered" evidence="1">
    <location>
        <begin position="37"/>
        <end position="66"/>
    </location>
</feature>
<dbReference type="AlphaFoldDB" id="A0A2K4ZPH3"/>
<reference evidence="2 3" key="1">
    <citation type="submission" date="2018-01" db="EMBL/GenBank/DDBJ databases">
        <authorList>
            <person name="Gaut B.S."/>
            <person name="Morton B.R."/>
            <person name="Clegg M.T."/>
            <person name="Duvall M.R."/>
        </authorList>
    </citation>
    <scope>NUCLEOTIDE SEQUENCE [LARGE SCALE GENOMIC DNA]</scope>
    <source>
        <strain evidence="2">GP69</strain>
    </source>
</reference>
<dbReference type="Proteomes" id="UP000236311">
    <property type="component" value="Unassembled WGS sequence"/>
</dbReference>
<evidence type="ECO:0000313" key="2">
    <source>
        <dbReference type="EMBL" id="SOY32369.1"/>
    </source>
</evidence>